<dbReference type="KEGG" id="cmp:Cha6605_1975"/>
<dbReference type="HOGENOM" id="CLU_1438719_0_0_3"/>
<dbReference type="EMBL" id="CP003600">
    <property type="protein sequence ID" value="AFY93081.1"/>
    <property type="molecule type" value="Genomic_DNA"/>
</dbReference>
<dbReference type="Pfam" id="PF06054">
    <property type="entry name" value="CoiA_nuc"/>
    <property type="match status" value="1"/>
</dbReference>
<dbReference type="Proteomes" id="UP000010366">
    <property type="component" value="Chromosome"/>
</dbReference>
<dbReference type="AlphaFoldDB" id="K9UF66"/>
<dbReference type="STRING" id="1173020.Cha6605_1975"/>
<name>K9UF66_CHAP6</name>
<keyword evidence="3" id="KW-1185">Reference proteome</keyword>
<protein>
    <submittedName>
        <fullName evidence="2">Competence protein</fullName>
    </submittedName>
</protein>
<sequence length="188" mass="21432">MLVAIDKKSAERIKAVGYKTAHAIRSKFPLGELVCPFCDEIVFPRERQGFVLHFVHQHPCTSNIARHPESPEHEQGKFELARFLSQQIKDHPNESAKIEVEYRLSKCGENGRVADVALVYQNGNLLICECQLAKITLDELEQRTRDYYAIGADVLWFLGKDADTLENRTWLRSMFGSVGSLQFIYTSS</sequence>
<evidence type="ECO:0000313" key="3">
    <source>
        <dbReference type="Proteomes" id="UP000010366"/>
    </source>
</evidence>
<dbReference type="eggNOG" id="COG4469">
    <property type="taxonomic scope" value="Bacteria"/>
</dbReference>
<dbReference type="InterPro" id="IPR010330">
    <property type="entry name" value="CoiA_nuc"/>
</dbReference>
<evidence type="ECO:0000313" key="2">
    <source>
        <dbReference type="EMBL" id="AFY93081.1"/>
    </source>
</evidence>
<reference evidence="2 3" key="1">
    <citation type="submission" date="2012-05" db="EMBL/GenBank/DDBJ databases">
        <title>Finished chromosome of genome of Chamaesiphon sp. PCC 6605.</title>
        <authorList>
            <consortium name="US DOE Joint Genome Institute"/>
            <person name="Gugger M."/>
            <person name="Coursin T."/>
            <person name="Rippka R."/>
            <person name="Tandeau De Marsac N."/>
            <person name="Huntemann M."/>
            <person name="Wei C.-L."/>
            <person name="Han J."/>
            <person name="Detter J.C."/>
            <person name="Han C."/>
            <person name="Tapia R."/>
            <person name="Chen A."/>
            <person name="Kyrpides N."/>
            <person name="Mavromatis K."/>
            <person name="Markowitz V."/>
            <person name="Szeto E."/>
            <person name="Ivanova N."/>
            <person name="Pagani I."/>
            <person name="Pati A."/>
            <person name="Goodwin L."/>
            <person name="Nordberg H.P."/>
            <person name="Cantor M.N."/>
            <person name="Hua S.X."/>
            <person name="Woyke T."/>
            <person name="Kerfeld C.A."/>
        </authorList>
    </citation>
    <scope>NUCLEOTIDE SEQUENCE [LARGE SCALE GENOMIC DNA]</scope>
    <source>
        <strain evidence="3">ATCC 27169 / PCC 6605</strain>
    </source>
</reference>
<dbReference type="RefSeq" id="WP_015159247.1">
    <property type="nucleotide sequence ID" value="NC_019697.1"/>
</dbReference>
<proteinExistence type="predicted"/>
<feature type="domain" description="Competence protein CoiA nuclease-like" evidence="1">
    <location>
        <begin position="69"/>
        <end position="162"/>
    </location>
</feature>
<evidence type="ECO:0000259" key="1">
    <source>
        <dbReference type="Pfam" id="PF06054"/>
    </source>
</evidence>
<organism evidence="2 3">
    <name type="scientific">Chamaesiphon minutus (strain ATCC 27169 / PCC 6605)</name>
    <dbReference type="NCBI Taxonomy" id="1173020"/>
    <lineage>
        <taxon>Bacteria</taxon>
        <taxon>Bacillati</taxon>
        <taxon>Cyanobacteriota</taxon>
        <taxon>Cyanophyceae</taxon>
        <taxon>Gomontiellales</taxon>
        <taxon>Chamaesiphonaceae</taxon>
        <taxon>Chamaesiphon</taxon>
    </lineage>
</organism>
<gene>
    <name evidence="2" type="ORF">Cha6605_1975</name>
</gene>
<accession>K9UF66</accession>
<dbReference type="OrthoDB" id="583497at2"/>